<comment type="caution">
    <text evidence="2">The sequence shown here is derived from an EMBL/GenBank/DDBJ whole genome shotgun (WGS) entry which is preliminary data.</text>
</comment>
<keyword evidence="1" id="KW-0472">Membrane</keyword>
<evidence type="ECO:0000313" key="3">
    <source>
        <dbReference type="Proteomes" id="UP000249522"/>
    </source>
</evidence>
<protein>
    <submittedName>
        <fullName evidence="2">ABC transporter permease</fullName>
    </submittedName>
</protein>
<dbReference type="RefSeq" id="WP_111147322.1">
    <property type="nucleotide sequence ID" value="NZ_QKRB01000044.1"/>
</dbReference>
<feature type="transmembrane region" description="Helical" evidence="1">
    <location>
        <begin position="143"/>
        <end position="165"/>
    </location>
</feature>
<gene>
    <name evidence="2" type="ORF">DNH61_14345</name>
</gene>
<proteinExistence type="predicted"/>
<feature type="transmembrane region" description="Helical" evidence="1">
    <location>
        <begin position="253"/>
        <end position="276"/>
    </location>
</feature>
<evidence type="ECO:0000256" key="1">
    <source>
        <dbReference type="SAM" id="Phobius"/>
    </source>
</evidence>
<keyword evidence="1" id="KW-0812">Transmembrane</keyword>
<name>A0A2W1LL54_9BACL</name>
<dbReference type="Proteomes" id="UP000249522">
    <property type="component" value="Unassembled WGS sequence"/>
</dbReference>
<keyword evidence="1" id="KW-1133">Transmembrane helix</keyword>
<keyword evidence="3" id="KW-1185">Reference proteome</keyword>
<feature type="transmembrane region" description="Helical" evidence="1">
    <location>
        <begin position="45"/>
        <end position="66"/>
    </location>
</feature>
<evidence type="ECO:0000313" key="2">
    <source>
        <dbReference type="EMBL" id="PZD95692.1"/>
    </source>
</evidence>
<sequence length="283" mass="29467">MTGPDKMAGSALAADRPASKLTSPLVRWWVLYRKEMLESLRSFKLLWMPLVFILIGAMQPVMLHMLPDLLASAGSLPESVLHEIPRPQAFEVLAQTLGQYDTMGALITALAFMAVVSGERASGTAALMLTKPISAAAFITSKWAGLLTITMLSFSAGYAAAWYYTYVLFGAVGAGKFLGSLLLYGLWLVFIGTCTLLFGSLLKSGAAAAFAALGTAAVLSIVSSLYTEQLAWSPGRLPSYASALLTGGDPGSAAAGAAAFTVVCLIAACAGAVAALRTKPSVD</sequence>
<dbReference type="OrthoDB" id="4187110at2"/>
<feature type="transmembrane region" description="Helical" evidence="1">
    <location>
        <begin position="177"/>
        <end position="199"/>
    </location>
</feature>
<organism evidence="2 3">
    <name type="scientific">Paenibacillus sambharensis</name>
    <dbReference type="NCBI Taxonomy" id="1803190"/>
    <lineage>
        <taxon>Bacteria</taxon>
        <taxon>Bacillati</taxon>
        <taxon>Bacillota</taxon>
        <taxon>Bacilli</taxon>
        <taxon>Bacillales</taxon>
        <taxon>Paenibacillaceae</taxon>
        <taxon>Paenibacillus</taxon>
    </lineage>
</organism>
<dbReference type="GO" id="GO:0005886">
    <property type="term" value="C:plasma membrane"/>
    <property type="evidence" value="ECO:0007669"/>
    <property type="project" value="UniProtKB-SubCell"/>
</dbReference>
<dbReference type="PANTHER" id="PTHR37305:SF2">
    <property type="entry name" value="BACITRACIN TRANSPORT PERMEASE PROTEIN BCRB"/>
    <property type="match status" value="1"/>
</dbReference>
<reference evidence="2 3" key="1">
    <citation type="submission" date="2018-06" db="EMBL/GenBank/DDBJ databases">
        <title>Paenibacillus imtechensis sp. nov.</title>
        <authorList>
            <person name="Pinnaka A.K."/>
            <person name="Singh H."/>
            <person name="Kaur M."/>
        </authorList>
    </citation>
    <scope>NUCLEOTIDE SEQUENCE [LARGE SCALE GENOMIC DNA]</scope>
    <source>
        <strain evidence="2 3">SMB1</strain>
    </source>
</reference>
<feature type="transmembrane region" description="Helical" evidence="1">
    <location>
        <begin position="103"/>
        <end position="122"/>
    </location>
</feature>
<dbReference type="PANTHER" id="PTHR37305">
    <property type="entry name" value="INTEGRAL MEMBRANE PROTEIN-RELATED"/>
    <property type="match status" value="1"/>
</dbReference>
<dbReference type="EMBL" id="QKRB01000044">
    <property type="protein sequence ID" value="PZD95692.1"/>
    <property type="molecule type" value="Genomic_DNA"/>
</dbReference>
<dbReference type="AlphaFoldDB" id="A0A2W1LL54"/>
<accession>A0A2W1LL54</accession>
<feature type="transmembrane region" description="Helical" evidence="1">
    <location>
        <begin position="206"/>
        <end position="226"/>
    </location>
</feature>
<dbReference type="Pfam" id="PF12679">
    <property type="entry name" value="ABC2_membrane_2"/>
    <property type="match status" value="1"/>
</dbReference>
<dbReference type="GO" id="GO:0140359">
    <property type="term" value="F:ABC-type transporter activity"/>
    <property type="evidence" value="ECO:0007669"/>
    <property type="project" value="InterPro"/>
</dbReference>